<gene>
    <name evidence="1" type="ORF">CHC_T00006397001</name>
</gene>
<dbReference type="GeneID" id="17326527"/>
<sequence>MVPSASLGAHICTRRVSALVASGQPLYIDSGCGRIKRKGRLDHNVKWSRYGIAPVDLARRPCPSMDRVKESEFVFL</sequence>
<protein>
    <submittedName>
        <fullName evidence="1">Uncharacterized protein</fullName>
    </submittedName>
</protein>
<proteinExistence type="predicted"/>
<dbReference type="RefSeq" id="XP_005718815.1">
    <property type="nucleotide sequence ID" value="XM_005718758.1"/>
</dbReference>
<dbReference type="Gramene" id="CDF38910">
    <property type="protein sequence ID" value="CDF38910"/>
    <property type="gene ID" value="CHC_T00006397001"/>
</dbReference>
<dbReference type="EMBL" id="HG001975">
    <property type="protein sequence ID" value="CDF38910.1"/>
    <property type="molecule type" value="Genomic_DNA"/>
</dbReference>
<evidence type="ECO:0000313" key="1">
    <source>
        <dbReference type="EMBL" id="CDF38910.1"/>
    </source>
</evidence>
<reference evidence="2" key="1">
    <citation type="journal article" date="2013" name="Proc. Natl. Acad. Sci. U.S.A.">
        <title>Genome structure and metabolic features in the red seaweed Chondrus crispus shed light on evolution of the Archaeplastida.</title>
        <authorList>
            <person name="Collen J."/>
            <person name="Porcel B."/>
            <person name="Carre W."/>
            <person name="Ball S.G."/>
            <person name="Chaparro C."/>
            <person name="Tonon T."/>
            <person name="Barbeyron T."/>
            <person name="Michel G."/>
            <person name="Noel B."/>
            <person name="Valentin K."/>
            <person name="Elias M."/>
            <person name="Artiguenave F."/>
            <person name="Arun A."/>
            <person name="Aury J.M."/>
            <person name="Barbosa-Neto J.F."/>
            <person name="Bothwell J.H."/>
            <person name="Bouget F.Y."/>
            <person name="Brillet L."/>
            <person name="Cabello-Hurtado F."/>
            <person name="Capella-Gutierrez S."/>
            <person name="Charrier B."/>
            <person name="Cladiere L."/>
            <person name="Cock J.M."/>
            <person name="Coelho S.M."/>
            <person name="Colleoni C."/>
            <person name="Czjzek M."/>
            <person name="Da Silva C."/>
            <person name="Delage L."/>
            <person name="Denoeud F."/>
            <person name="Deschamps P."/>
            <person name="Dittami S.M."/>
            <person name="Gabaldon T."/>
            <person name="Gachon C.M."/>
            <person name="Groisillier A."/>
            <person name="Herve C."/>
            <person name="Jabbari K."/>
            <person name="Katinka M."/>
            <person name="Kloareg B."/>
            <person name="Kowalczyk N."/>
            <person name="Labadie K."/>
            <person name="Leblanc C."/>
            <person name="Lopez P.J."/>
            <person name="McLachlan D.H."/>
            <person name="Meslet-Cladiere L."/>
            <person name="Moustafa A."/>
            <person name="Nehr Z."/>
            <person name="Nyvall Collen P."/>
            <person name="Panaud O."/>
            <person name="Partensky F."/>
            <person name="Poulain J."/>
            <person name="Rensing S.A."/>
            <person name="Rousvoal S."/>
            <person name="Samson G."/>
            <person name="Symeonidi A."/>
            <person name="Weissenbach J."/>
            <person name="Zambounis A."/>
            <person name="Wincker P."/>
            <person name="Boyen C."/>
        </authorList>
    </citation>
    <scope>NUCLEOTIDE SEQUENCE [LARGE SCALE GENOMIC DNA]</scope>
    <source>
        <strain evidence="2">cv. Stackhouse</strain>
    </source>
</reference>
<dbReference type="KEGG" id="ccp:CHC_T00006397001"/>
<dbReference type="AlphaFoldDB" id="R7QNE2"/>
<organism evidence="1 2">
    <name type="scientific">Chondrus crispus</name>
    <name type="common">Carrageen Irish moss</name>
    <name type="synonym">Polymorpha crispa</name>
    <dbReference type="NCBI Taxonomy" id="2769"/>
    <lineage>
        <taxon>Eukaryota</taxon>
        <taxon>Rhodophyta</taxon>
        <taxon>Florideophyceae</taxon>
        <taxon>Rhodymeniophycidae</taxon>
        <taxon>Gigartinales</taxon>
        <taxon>Gigartinaceae</taxon>
        <taxon>Chondrus</taxon>
    </lineage>
</organism>
<accession>R7QNE2</accession>
<dbReference type="Proteomes" id="UP000012073">
    <property type="component" value="Unassembled WGS sequence"/>
</dbReference>
<keyword evidence="2" id="KW-1185">Reference proteome</keyword>
<evidence type="ECO:0000313" key="2">
    <source>
        <dbReference type="Proteomes" id="UP000012073"/>
    </source>
</evidence>
<name>R7QNE2_CHOCR</name>